<gene>
    <name evidence="3" type="ORF">LOC71_04755</name>
</gene>
<dbReference type="EMBL" id="JAJKFW010000006">
    <property type="protein sequence ID" value="MCC9641573.1"/>
    <property type="molecule type" value="Genomic_DNA"/>
</dbReference>
<dbReference type="Gene3D" id="3.90.190.20">
    <property type="entry name" value="Mur ligase, C-terminal domain"/>
    <property type="match status" value="1"/>
</dbReference>
<dbReference type="PANTHER" id="PTHR23135">
    <property type="entry name" value="MUR LIGASE FAMILY MEMBER"/>
    <property type="match status" value="1"/>
</dbReference>
<dbReference type="PANTHER" id="PTHR23135:SF4">
    <property type="entry name" value="UDP-N-ACETYLMURAMOYL-L-ALANYL-D-GLUTAMATE--2,6-DIAMINOPIMELATE LIGASE MURE HOMOLOG, CHLOROPLASTIC"/>
    <property type="match status" value="1"/>
</dbReference>
<dbReference type="Gene3D" id="3.40.1390.10">
    <property type="entry name" value="MurE/MurF, N-terminal domain"/>
    <property type="match status" value="1"/>
</dbReference>
<dbReference type="SUPFAM" id="SSF53623">
    <property type="entry name" value="MurD-like peptide ligases, catalytic domain"/>
    <property type="match status" value="1"/>
</dbReference>
<accession>A0ABS8NDF2</accession>
<evidence type="ECO:0000256" key="1">
    <source>
        <dbReference type="SAM" id="MobiDB-lite"/>
    </source>
</evidence>
<reference evidence="3" key="1">
    <citation type="submission" date="2021-11" db="EMBL/GenBank/DDBJ databases">
        <title>Genome sequence.</title>
        <authorList>
            <person name="Sun Q."/>
        </authorList>
    </citation>
    <scope>NUCLEOTIDE SEQUENCE</scope>
    <source>
        <strain evidence="3">JC740</strain>
    </source>
</reference>
<keyword evidence="4" id="KW-1185">Reference proteome</keyword>
<dbReference type="Pfam" id="PF08245">
    <property type="entry name" value="Mur_ligase_M"/>
    <property type="match status" value="1"/>
</dbReference>
<keyword evidence="3" id="KW-0436">Ligase</keyword>
<feature type="compositionally biased region" description="Polar residues" evidence="1">
    <location>
        <begin position="41"/>
        <end position="60"/>
    </location>
</feature>
<evidence type="ECO:0000313" key="3">
    <source>
        <dbReference type="EMBL" id="MCC9641573.1"/>
    </source>
</evidence>
<dbReference type="Gene3D" id="3.40.1190.10">
    <property type="entry name" value="Mur-like, catalytic domain"/>
    <property type="match status" value="1"/>
</dbReference>
<dbReference type="InterPro" id="IPR035911">
    <property type="entry name" value="MurE/MurF_N"/>
</dbReference>
<dbReference type="InterPro" id="IPR036565">
    <property type="entry name" value="Mur-like_cat_sf"/>
</dbReference>
<dbReference type="GO" id="GO:0016874">
    <property type="term" value="F:ligase activity"/>
    <property type="evidence" value="ECO:0007669"/>
    <property type="project" value="UniProtKB-KW"/>
</dbReference>
<dbReference type="SUPFAM" id="SSF63418">
    <property type="entry name" value="MurE/MurF N-terminal domain"/>
    <property type="match status" value="1"/>
</dbReference>
<sequence length="643" mass="68937">MRHAIDQWLDQTKPGRTYRSSFHTTSETSLRAVKWNGGKGTSTESSSAIQTATPPKQTADANRQDFAIENRFACKDAATPPKRETPRSRLSGLLQRVRFFSGNDIEFTSIADSMDTCEPGQLLVYRLGEDCPVELISKALARGAAGILTEQVLPAPIPQAIVGDTTKALTEIRSKQTDRPDQKLITIGIVGSAGKTITSFLTASVLRDIPCRVAYQTGLGSSDSVLTEAGSSLANHGHALIDALSDAVDAGAAVSITELDSARLRSGSYDQIQFDIVLVTGRDAKNNDFGPSAVECAFELAAENGVLIVPAADSRLMRAANAVTETQPVELLTYGTDTNADVSIRTVSREDGVLTAMLRHESRAAVMESHLGNGHFAECLAAAAAVGVVTENSLPQIAESLSKLRELPGRFQSITTGDWETDQTNPSARLDVGGSAERVQFALEAARDDLNETQAVSVPMTPSPHAKTSSRSRRPQLWCVLAVSSADDEETLMQYGRLLETLPDHCVLTCAPADKADFLAISHKVLDGVQNVAAMRLVADPQRAIQWAHGEAGNQDLVLVVGGMDRSNPDRERHSIDEFSQTLIRCAENRHQAAALASETPSLKVVGFPEGLPAEKNITESDACVSDTPEDNDPPNLKLFDGT</sequence>
<dbReference type="InterPro" id="IPR013221">
    <property type="entry name" value="Mur_ligase_cen"/>
</dbReference>
<dbReference type="SUPFAM" id="SSF53244">
    <property type="entry name" value="MurD-like peptide ligases, peptide-binding domain"/>
    <property type="match status" value="1"/>
</dbReference>
<evidence type="ECO:0000313" key="4">
    <source>
        <dbReference type="Proteomes" id="UP001430306"/>
    </source>
</evidence>
<feature type="region of interest" description="Disordered" evidence="1">
    <location>
        <begin position="34"/>
        <end position="60"/>
    </location>
</feature>
<dbReference type="RefSeq" id="WP_230271788.1">
    <property type="nucleotide sequence ID" value="NZ_JAJKFW010000006.1"/>
</dbReference>
<evidence type="ECO:0000259" key="2">
    <source>
        <dbReference type="Pfam" id="PF08245"/>
    </source>
</evidence>
<feature type="region of interest" description="Disordered" evidence="1">
    <location>
        <begin position="617"/>
        <end position="643"/>
    </location>
</feature>
<feature type="domain" description="Mur ligase central" evidence="2">
    <location>
        <begin position="190"/>
        <end position="386"/>
    </location>
</feature>
<dbReference type="InterPro" id="IPR036615">
    <property type="entry name" value="Mur_ligase_C_dom_sf"/>
</dbReference>
<proteinExistence type="predicted"/>
<name>A0ABS8NDF2_9BACT</name>
<protein>
    <submittedName>
        <fullName evidence="3">UDP-N-acetylmuramoyl-L-alanyl-D-glutamate--2, 6-diaminopimelate ligase</fullName>
    </submittedName>
</protein>
<comment type="caution">
    <text evidence="3">The sequence shown here is derived from an EMBL/GenBank/DDBJ whole genome shotgun (WGS) entry which is preliminary data.</text>
</comment>
<organism evidence="3 4">
    <name type="scientific">Rhodopirellula halodulae</name>
    <dbReference type="NCBI Taxonomy" id="2894198"/>
    <lineage>
        <taxon>Bacteria</taxon>
        <taxon>Pseudomonadati</taxon>
        <taxon>Planctomycetota</taxon>
        <taxon>Planctomycetia</taxon>
        <taxon>Pirellulales</taxon>
        <taxon>Pirellulaceae</taxon>
        <taxon>Rhodopirellula</taxon>
    </lineage>
</organism>
<dbReference type="Proteomes" id="UP001430306">
    <property type="component" value="Unassembled WGS sequence"/>
</dbReference>